<name>B4IRD2_DROPE</name>
<dbReference type="EMBL" id="CH692617">
    <property type="protein sequence ID" value="EDW35061.1"/>
    <property type="molecule type" value="Genomic_DNA"/>
</dbReference>
<keyword evidence="1" id="KW-0175">Coiled coil</keyword>
<dbReference type="HOGENOM" id="CLU_2529842_0_0_1"/>
<dbReference type="Gene3D" id="1.20.5.340">
    <property type="match status" value="1"/>
</dbReference>
<dbReference type="Proteomes" id="UP000008744">
    <property type="component" value="Unassembled WGS sequence"/>
</dbReference>
<organism evidence="3">
    <name type="scientific">Drosophila persimilis</name>
    <name type="common">Fruit fly</name>
    <dbReference type="NCBI Taxonomy" id="7234"/>
    <lineage>
        <taxon>Eukaryota</taxon>
        <taxon>Metazoa</taxon>
        <taxon>Ecdysozoa</taxon>
        <taxon>Arthropoda</taxon>
        <taxon>Hexapoda</taxon>
        <taxon>Insecta</taxon>
        <taxon>Pterygota</taxon>
        <taxon>Neoptera</taxon>
        <taxon>Endopterygota</taxon>
        <taxon>Diptera</taxon>
        <taxon>Brachycera</taxon>
        <taxon>Muscomorpha</taxon>
        <taxon>Ephydroidea</taxon>
        <taxon>Drosophilidae</taxon>
        <taxon>Drosophila</taxon>
        <taxon>Sophophora</taxon>
    </lineage>
</organism>
<dbReference type="OrthoDB" id="2156623at2759"/>
<evidence type="ECO:0000256" key="1">
    <source>
        <dbReference type="SAM" id="Coils"/>
    </source>
</evidence>
<evidence type="ECO:0000313" key="2">
    <source>
        <dbReference type="EMBL" id="EDW35061.1"/>
    </source>
</evidence>
<keyword evidence="3" id="KW-1185">Reference proteome</keyword>
<dbReference type="STRING" id="7234.B4IRD2"/>
<reference evidence="2 3" key="1">
    <citation type="journal article" date="2007" name="Nature">
        <title>Evolution of genes and genomes on the Drosophila phylogeny.</title>
        <authorList>
            <consortium name="Drosophila 12 Genomes Consortium"/>
            <person name="Clark A.G."/>
            <person name="Eisen M.B."/>
            <person name="Smith D.R."/>
            <person name="Bergman C.M."/>
            <person name="Oliver B."/>
            <person name="Markow T.A."/>
            <person name="Kaufman T.C."/>
            <person name="Kellis M."/>
            <person name="Gelbart W."/>
            <person name="Iyer V.N."/>
            <person name="Pollard D.A."/>
            <person name="Sackton T.B."/>
            <person name="Larracuente A.M."/>
            <person name="Singh N.D."/>
            <person name="Abad J.P."/>
            <person name="Abt D.N."/>
            <person name="Adryan B."/>
            <person name="Aguade M."/>
            <person name="Akashi H."/>
            <person name="Anderson W.W."/>
            <person name="Aquadro C.F."/>
            <person name="Ardell D.H."/>
            <person name="Arguello R."/>
            <person name="Artieri C.G."/>
            <person name="Barbash D.A."/>
            <person name="Barker D."/>
            <person name="Barsanti P."/>
            <person name="Batterham P."/>
            <person name="Batzoglou S."/>
            <person name="Begun D."/>
            <person name="Bhutkar A."/>
            <person name="Blanco E."/>
            <person name="Bosak S.A."/>
            <person name="Bradley R.K."/>
            <person name="Brand A.D."/>
            <person name="Brent M.R."/>
            <person name="Brooks A.N."/>
            <person name="Brown R.H."/>
            <person name="Butlin R.K."/>
            <person name="Caggese C."/>
            <person name="Calvi B.R."/>
            <person name="Bernardo de Carvalho A."/>
            <person name="Caspi A."/>
            <person name="Castrezana S."/>
            <person name="Celniker S.E."/>
            <person name="Chang J.L."/>
            <person name="Chapple C."/>
            <person name="Chatterji S."/>
            <person name="Chinwalla A."/>
            <person name="Civetta A."/>
            <person name="Clifton S.W."/>
            <person name="Comeron J.M."/>
            <person name="Costello J.C."/>
            <person name="Coyne J.A."/>
            <person name="Daub J."/>
            <person name="David R.G."/>
            <person name="Delcher A.L."/>
            <person name="Delehaunty K."/>
            <person name="Do C.B."/>
            <person name="Ebling H."/>
            <person name="Edwards K."/>
            <person name="Eickbush T."/>
            <person name="Evans J.D."/>
            <person name="Filipski A."/>
            <person name="Findeiss S."/>
            <person name="Freyhult E."/>
            <person name="Fulton L."/>
            <person name="Fulton R."/>
            <person name="Garcia A.C."/>
            <person name="Gardiner A."/>
            <person name="Garfield D.A."/>
            <person name="Garvin B.E."/>
            <person name="Gibson G."/>
            <person name="Gilbert D."/>
            <person name="Gnerre S."/>
            <person name="Godfrey J."/>
            <person name="Good R."/>
            <person name="Gotea V."/>
            <person name="Gravely B."/>
            <person name="Greenberg A.J."/>
            <person name="Griffiths-Jones S."/>
            <person name="Gross S."/>
            <person name="Guigo R."/>
            <person name="Gustafson E.A."/>
            <person name="Haerty W."/>
            <person name="Hahn M.W."/>
            <person name="Halligan D.L."/>
            <person name="Halpern A.L."/>
            <person name="Halter G.M."/>
            <person name="Han M.V."/>
            <person name="Heger A."/>
            <person name="Hillier L."/>
            <person name="Hinrichs A.S."/>
            <person name="Holmes I."/>
            <person name="Hoskins R.A."/>
            <person name="Hubisz M.J."/>
            <person name="Hultmark D."/>
            <person name="Huntley M.A."/>
            <person name="Jaffe D.B."/>
            <person name="Jagadeeshan S."/>
            <person name="Jeck W.R."/>
            <person name="Johnson J."/>
            <person name="Jones C.D."/>
            <person name="Jordan W.C."/>
            <person name="Karpen G.H."/>
            <person name="Kataoka E."/>
            <person name="Keightley P.D."/>
            <person name="Kheradpour P."/>
            <person name="Kirkness E.F."/>
            <person name="Koerich L.B."/>
            <person name="Kristiansen K."/>
            <person name="Kudrna D."/>
            <person name="Kulathinal R.J."/>
            <person name="Kumar S."/>
            <person name="Kwok R."/>
            <person name="Lander E."/>
            <person name="Langley C.H."/>
            <person name="Lapoint R."/>
            <person name="Lazzaro B.P."/>
            <person name="Lee S.J."/>
            <person name="Levesque L."/>
            <person name="Li R."/>
            <person name="Lin C.F."/>
            <person name="Lin M.F."/>
            <person name="Lindblad-Toh K."/>
            <person name="Llopart A."/>
            <person name="Long M."/>
            <person name="Low L."/>
            <person name="Lozovsky E."/>
            <person name="Lu J."/>
            <person name="Luo M."/>
            <person name="Machado C.A."/>
            <person name="Makalowski W."/>
            <person name="Marzo M."/>
            <person name="Matsuda M."/>
            <person name="Matzkin L."/>
            <person name="McAllister B."/>
            <person name="McBride C.S."/>
            <person name="McKernan B."/>
            <person name="McKernan K."/>
            <person name="Mendez-Lago M."/>
            <person name="Minx P."/>
            <person name="Mollenhauer M.U."/>
            <person name="Montooth K."/>
            <person name="Mount S.M."/>
            <person name="Mu X."/>
            <person name="Myers E."/>
            <person name="Negre B."/>
            <person name="Newfeld S."/>
            <person name="Nielsen R."/>
            <person name="Noor M.A."/>
            <person name="O'Grady P."/>
            <person name="Pachter L."/>
            <person name="Papaceit M."/>
            <person name="Parisi M.J."/>
            <person name="Parisi M."/>
            <person name="Parts L."/>
            <person name="Pedersen J.S."/>
            <person name="Pesole G."/>
            <person name="Phillippy A.M."/>
            <person name="Ponting C.P."/>
            <person name="Pop M."/>
            <person name="Porcelli D."/>
            <person name="Powell J.R."/>
            <person name="Prohaska S."/>
            <person name="Pruitt K."/>
            <person name="Puig M."/>
            <person name="Quesneville H."/>
            <person name="Ram K.R."/>
            <person name="Rand D."/>
            <person name="Rasmussen M.D."/>
            <person name="Reed L.K."/>
            <person name="Reenan R."/>
            <person name="Reily A."/>
            <person name="Remington K.A."/>
            <person name="Rieger T.T."/>
            <person name="Ritchie M.G."/>
            <person name="Robin C."/>
            <person name="Rogers Y.H."/>
            <person name="Rohde C."/>
            <person name="Rozas J."/>
            <person name="Rubenfield M.J."/>
            <person name="Ruiz A."/>
            <person name="Russo S."/>
            <person name="Salzberg S.L."/>
            <person name="Sanchez-Gracia A."/>
            <person name="Saranga D.J."/>
            <person name="Sato H."/>
            <person name="Schaeffer S.W."/>
            <person name="Schatz M.C."/>
            <person name="Schlenke T."/>
            <person name="Schwartz R."/>
            <person name="Segarra C."/>
            <person name="Singh R.S."/>
            <person name="Sirot L."/>
            <person name="Sirota M."/>
            <person name="Sisneros N.B."/>
            <person name="Smith C.D."/>
            <person name="Smith T.F."/>
            <person name="Spieth J."/>
            <person name="Stage D.E."/>
            <person name="Stark A."/>
            <person name="Stephan W."/>
            <person name="Strausberg R.L."/>
            <person name="Strempel S."/>
            <person name="Sturgill D."/>
            <person name="Sutton G."/>
            <person name="Sutton G.G."/>
            <person name="Tao W."/>
            <person name="Teichmann S."/>
            <person name="Tobari Y.N."/>
            <person name="Tomimura Y."/>
            <person name="Tsolas J.M."/>
            <person name="Valente V.L."/>
            <person name="Venter E."/>
            <person name="Venter J.C."/>
            <person name="Vicario S."/>
            <person name="Vieira F.G."/>
            <person name="Vilella A.J."/>
            <person name="Villasante A."/>
            <person name="Walenz B."/>
            <person name="Wang J."/>
            <person name="Wasserman M."/>
            <person name="Watts T."/>
            <person name="Wilson D."/>
            <person name="Wilson R.K."/>
            <person name="Wing R.A."/>
            <person name="Wolfner M.F."/>
            <person name="Wong A."/>
            <person name="Wong G.K."/>
            <person name="Wu C.I."/>
            <person name="Wu G."/>
            <person name="Yamamoto D."/>
            <person name="Yang H.P."/>
            <person name="Yang S.P."/>
            <person name="Yorke J.A."/>
            <person name="Yoshida K."/>
            <person name="Zdobnov E."/>
            <person name="Zhang P."/>
            <person name="Zhang Y."/>
            <person name="Zimin A.V."/>
            <person name="Baldwin J."/>
            <person name="Abdouelleil A."/>
            <person name="Abdulkadir J."/>
            <person name="Abebe A."/>
            <person name="Abera B."/>
            <person name="Abreu J."/>
            <person name="Acer S.C."/>
            <person name="Aftuck L."/>
            <person name="Alexander A."/>
            <person name="An P."/>
            <person name="Anderson E."/>
            <person name="Anderson S."/>
            <person name="Arachi H."/>
            <person name="Azer M."/>
            <person name="Bachantsang P."/>
            <person name="Barry A."/>
            <person name="Bayul T."/>
            <person name="Berlin A."/>
            <person name="Bessette D."/>
            <person name="Bloom T."/>
            <person name="Blye J."/>
            <person name="Boguslavskiy L."/>
            <person name="Bonnet C."/>
            <person name="Boukhgalter B."/>
            <person name="Bourzgui I."/>
            <person name="Brown A."/>
            <person name="Cahill P."/>
            <person name="Channer S."/>
            <person name="Cheshatsang Y."/>
            <person name="Chuda L."/>
            <person name="Citroen M."/>
            <person name="Collymore A."/>
            <person name="Cooke P."/>
            <person name="Costello M."/>
            <person name="D'Aco K."/>
            <person name="Daza R."/>
            <person name="De Haan G."/>
            <person name="DeGray S."/>
            <person name="DeMaso C."/>
            <person name="Dhargay N."/>
            <person name="Dooley K."/>
            <person name="Dooley E."/>
            <person name="Doricent M."/>
            <person name="Dorje P."/>
            <person name="Dorjee K."/>
            <person name="Dupes A."/>
            <person name="Elong R."/>
            <person name="Falk J."/>
            <person name="Farina A."/>
            <person name="Faro S."/>
            <person name="Ferguson D."/>
            <person name="Fisher S."/>
            <person name="Foley C.D."/>
            <person name="Franke A."/>
            <person name="Friedrich D."/>
            <person name="Gadbois L."/>
            <person name="Gearin G."/>
            <person name="Gearin C.R."/>
            <person name="Giannoukos G."/>
            <person name="Goode T."/>
            <person name="Graham J."/>
            <person name="Grandbois E."/>
            <person name="Grewal S."/>
            <person name="Gyaltsen K."/>
            <person name="Hafez N."/>
            <person name="Hagos B."/>
            <person name="Hall J."/>
            <person name="Henson C."/>
            <person name="Hollinger A."/>
            <person name="Honan T."/>
            <person name="Huard M.D."/>
            <person name="Hughes L."/>
            <person name="Hurhula B."/>
            <person name="Husby M.E."/>
            <person name="Kamat A."/>
            <person name="Kanga B."/>
            <person name="Kashin S."/>
            <person name="Khazanovich D."/>
            <person name="Kisner P."/>
            <person name="Lance K."/>
            <person name="Lara M."/>
            <person name="Lee W."/>
            <person name="Lennon N."/>
            <person name="Letendre F."/>
            <person name="LeVine R."/>
            <person name="Lipovsky A."/>
            <person name="Liu X."/>
            <person name="Liu J."/>
            <person name="Liu S."/>
            <person name="Lokyitsang T."/>
            <person name="Lokyitsang Y."/>
            <person name="Lubonja R."/>
            <person name="Lui A."/>
            <person name="MacDonald P."/>
            <person name="Magnisalis V."/>
            <person name="Maru K."/>
            <person name="Matthews C."/>
            <person name="McCusker W."/>
            <person name="McDonough S."/>
            <person name="Mehta T."/>
            <person name="Meldrim J."/>
            <person name="Meneus L."/>
            <person name="Mihai O."/>
            <person name="Mihalev A."/>
            <person name="Mihova T."/>
            <person name="Mittelman R."/>
            <person name="Mlenga V."/>
            <person name="Montmayeur A."/>
            <person name="Mulrain L."/>
            <person name="Navidi A."/>
            <person name="Naylor J."/>
            <person name="Negash T."/>
            <person name="Nguyen T."/>
            <person name="Nguyen N."/>
            <person name="Nicol R."/>
            <person name="Norbu C."/>
            <person name="Norbu N."/>
            <person name="Novod N."/>
            <person name="O'Neill B."/>
            <person name="Osman S."/>
            <person name="Markiewicz E."/>
            <person name="Oyono O.L."/>
            <person name="Patti C."/>
            <person name="Phunkhang P."/>
            <person name="Pierre F."/>
            <person name="Priest M."/>
            <person name="Raghuraman S."/>
            <person name="Rege F."/>
            <person name="Reyes R."/>
            <person name="Rise C."/>
            <person name="Rogov P."/>
            <person name="Ross K."/>
            <person name="Ryan E."/>
            <person name="Settipalli S."/>
            <person name="Shea T."/>
            <person name="Sherpa N."/>
            <person name="Shi L."/>
            <person name="Shih D."/>
            <person name="Sparrow T."/>
            <person name="Spaulding J."/>
            <person name="Stalker J."/>
            <person name="Stange-Thomann N."/>
            <person name="Stavropoulos S."/>
            <person name="Stone C."/>
            <person name="Strader C."/>
            <person name="Tesfaye S."/>
            <person name="Thomson T."/>
            <person name="Thoulutsang Y."/>
            <person name="Thoulutsang D."/>
            <person name="Topham K."/>
            <person name="Topping I."/>
            <person name="Tsamla T."/>
            <person name="Vassiliev H."/>
            <person name="Vo A."/>
            <person name="Wangchuk T."/>
            <person name="Wangdi T."/>
            <person name="Weiand M."/>
            <person name="Wilkinson J."/>
            <person name="Wilson A."/>
            <person name="Yadav S."/>
            <person name="Young G."/>
            <person name="Yu Q."/>
            <person name="Zembek L."/>
            <person name="Zhong D."/>
            <person name="Zimmer A."/>
            <person name="Zwirko Z."/>
            <person name="Jaffe D.B."/>
            <person name="Alvarez P."/>
            <person name="Brockman W."/>
            <person name="Butler J."/>
            <person name="Chin C."/>
            <person name="Gnerre S."/>
            <person name="Grabherr M."/>
            <person name="Kleber M."/>
            <person name="Mauceli E."/>
            <person name="MacCallum I."/>
        </authorList>
    </citation>
    <scope>NUCLEOTIDE SEQUENCE [LARGE SCALE GENOMIC DNA]</scope>
    <source>
        <strain evidence="3">MSH-3 / Tucson 14011-0111.49</strain>
    </source>
</reference>
<gene>
    <name evidence="2" type="primary">Dper\GL15414</name>
    <name evidence="2" type="ORF">Dper_GL15414</name>
</gene>
<protein>
    <submittedName>
        <fullName evidence="2">GL15414</fullName>
    </submittedName>
</protein>
<dbReference type="AlphaFoldDB" id="B4IRD2"/>
<evidence type="ECO:0000313" key="3">
    <source>
        <dbReference type="Proteomes" id="UP000008744"/>
    </source>
</evidence>
<sequence length="90" mass="10563">MQKVEQEIELRKKTEALLVETQRNLENEQKAKEDNRALLERISELEKSHASLDFELKAAQGRYQQEVKAHQETEKSRLVSREEANLQCVL</sequence>
<accession>B4IRD2</accession>
<proteinExistence type="predicted"/>
<dbReference type="eggNOG" id="KOG0612">
    <property type="taxonomic scope" value="Eukaryota"/>
</dbReference>
<feature type="coiled-coil region" evidence="1">
    <location>
        <begin position="11"/>
        <end position="48"/>
    </location>
</feature>